<dbReference type="RefSeq" id="WP_372266329.1">
    <property type="nucleotide sequence ID" value="NZ_JBFRUW010000046.1"/>
</dbReference>
<comment type="caution">
    <text evidence="1">The sequence shown here is derived from an EMBL/GenBank/DDBJ whole genome shotgun (WGS) entry which is preliminary data.</text>
</comment>
<evidence type="ECO:0000313" key="1">
    <source>
        <dbReference type="EMBL" id="MFA0569136.1"/>
    </source>
</evidence>
<name>A0ABV4NCQ5_9VIBR</name>
<protein>
    <submittedName>
        <fullName evidence="1">Uncharacterized protein</fullName>
    </submittedName>
</protein>
<keyword evidence="2" id="KW-1185">Reference proteome</keyword>
<dbReference type="Proteomes" id="UP001570417">
    <property type="component" value="Unassembled WGS sequence"/>
</dbReference>
<dbReference type="EMBL" id="JBFRUW010000046">
    <property type="protein sequence ID" value="MFA0569136.1"/>
    <property type="molecule type" value="Genomic_DNA"/>
</dbReference>
<reference evidence="1 2" key="1">
    <citation type="journal article" date="2024" name="ISME J.">
        <title>Tailless and filamentous prophages are predominant in marine Vibrio.</title>
        <authorList>
            <person name="Steensen K."/>
            <person name="Seneca J."/>
            <person name="Bartlau N."/>
            <person name="Yu X.A."/>
            <person name="Hussain F.A."/>
            <person name="Polz M.F."/>
        </authorList>
    </citation>
    <scope>NUCLEOTIDE SEQUENCE [LARGE SCALE GENOMIC DNA]</scope>
    <source>
        <strain evidence="1 2">10N.222.51.A1</strain>
    </source>
</reference>
<gene>
    <name evidence="1" type="ORF">AB4566_12715</name>
</gene>
<evidence type="ECO:0000313" key="2">
    <source>
        <dbReference type="Proteomes" id="UP001570417"/>
    </source>
</evidence>
<sequence>MKKWICLGLMPMAVLAQDDDRLNSSQTDSSKDSYGYSYFTVGIENVAYQEYFGGLTSEVTVTNPVLNTGGLYYINDKYDFSIDALASFSPQNGTEDWTNNGSVIQNNQLEYLKTATNIQLHYKVNDRWRIIGGPSLTYQTFTRYGVKNHTADGNKFFYGTWEETSTDIFLDVGIAYDDGTLYRDDKWHVSGKATVGLPVWSVTSNTQFPDTDFYDFGFRTALEGTVSYEVAPGFHLGWYAMLGYEKRFESDPETVTTSYCNTMVDGKCTEMITENKKATLPEADTYTFSTGLQALWSF</sequence>
<organism evidence="1 2">
    <name type="scientific">Vibrio gallaecicus</name>
    <dbReference type="NCBI Taxonomy" id="552386"/>
    <lineage>
        <taxon>Bacteria</taxon>
        <taxon>Pseudomonadati</taxon>
        <taxon>Pseudomonadota</taxon>
        <taxon>Gammaproteobacteria</taxon>
        <taxon>Vibrionales</taxon>
        <taxon>Vibrionaceae</taxon>
        <taxon>Vibrio</taxon>
    </lineage>
</organism>
<proteinExistence type="predicted"/>
<accession>A0ABV4NCQ5</accession>